<dbReference type="InterPro" id="IPR050557">
    <property type="entry name" value="RTX_toxin/Mannuronan_C5-epim"/>
</dbReference>
<keyword evidence="4" id="KW-1185">Reference proteome</keyword>
<name>A0ABX1EI24_9PROT</name>
<evidence type="ECO:0000313" key="4">
    <source>
        <dbReference type="Proteomes" id="UP000787635"/>
    </source>
</evidence>
<comment type="caution">
    <text evidence="3">The sequence shown here is derived from an EMBL/GenBank/DDBJ whole genome shotgun (WGS) entry which is preliminary data.</text>
</comment>
<dbReference type="SUPFAM" id="SSF51120">
    <property type="entry name" value="beta-Roll"/>
    <property type="match status" value="1"/>
</dbReference>
<evidence type="ECO:0000256" key="2">
    <source>
        <dbReference type="ARBA" id="ARBA00022525"/>
    </source>
</evidence>
<gene>
    <name evidence="3" type="ORF">HEQ75_26900</name>
</gene>
<evidence type="ECO:0000313" key="3">
    <source>
        <dbReference type="EMBL" id="NKC34510.1"/>
    </source>
</evidence>
<proteinExistence type="predicted"/>
<keyword evidence="2" id="KW-0964">Secreted</keyword>
<dbReference type="EMBL" id="JAAVNE010000092">
    <property type="protein sequence ID" value="NKC34510.1"/>
    <property type="molecule type" value="Genomic_DNA"/>
</dbReference>
<dbReference type="InterPro" id="IPR001343">
    <property type="entry name" value="Hemolysn_Ca-bd"/>
</dbReference>
<dbReference type="PRINTS" id="PR00313">
    <property type="entry name" value="CABNDNGRPT"/>
</dbReference>
<dbReference type="Pfam" id="PF00353">
    <property type="entry name" value="HemolysinCabind"/>
    <property type="match status" value="3"/>
</dbReference>
<reference evidence="3 4" key="1">
    <citation type="submission" date="2020-03" db="EMBL/GenBank/DDBJ databases">
        <title>Roseomonas selenitidurans sp. nov. isolated from urban soil.</title>
        <authorList>
            <person name="Liu H."/>
        </authorList>
    </citation>
    <scope>NUCLEOTIDE SEQUENCE [LARGE SCALE GENOMIC DNA]</scope>
    <source>
        <strain evidence="3 4">BU-1</strain>
    </source>
</reference>
<evidence type="ECO:0000256" key="1">
    <source>
        <dbReference type="ARBA" id="ARBA00004613"/>
    </source>
</evidence>
<dbReference type="PANTHER" id="PTHR38340">
    <property type="entry name" value="S-LAYER PROTEIN"/>
    <property type="match status" value="1"/>
</dbReference>
<dbReference type="RefSeq" id="WP_168035210.1">
    <property type="nucleotide sequence ID" value="NZ_JAAVNE010000092.1"/>
</dbReference>
<comment type="subcellular location">
    <subcellularLocation>
        <location evidence="1">Secreted</location>
    </subcellularLocation>
</comment>
<dbReference type="PROSITE" id="PS00330">
    <property type="entry name" value="HEMOLYSIN_CALCIUM"/>
    <property type="match status" value="1"/>
</dbReference>
<protein>
    <recommendedName>
        <fullName evidence="5">Calcium-binding protein</fullName>
    </recommendedName>
</protein>
<accession>A0ABX1EI24</accession>
<organism evidence="3 4">
    <name type="scientific">Falsiroseomonas selenitidurans</name>
    <dbReference type="NCBI Taxonomy" id="2716335"/>
    <lineage>
        <taxon>Bacteria</taxon>
        <taxon>Pseudomonadati</taxon>
        <taxon>Pseudomonadota</taxon>
        <taxon>Alphaproteobacteria</taxon>
        <taxon>Acetobacterales</taxon>
        <taxon>Roseomonadaceae</taxon>
        <taxon>Falsiroseomonas</taxon>
    </lineage>
</organism>
<dbReference type="PANTHER" id="PTHR38340:SF1">
    <property type="entry name" value="S-LAYER PROTEIN"/>
    <property type="match status" value="1"/>
</dbReference>
<sequence>MTTPPKTLPAAALNRISGGVYDGFVEDQDGTAGADSLRGSGGRDMLFGHGGDDTLLGGSGNDALDGGAGADLMAGGAGDDLMEGGRGDGAADRLHGGEGSDRFFWQPGDGNDAFDGGDGRDTLWLTGVGMPGLLAGLQLDDPTVRMHVDGNQVSFTDIFGEPVGVSGSVTLGGERLTFASISFFTAPG</sequence>
<dbReference type="Proteomes" id="UP000787635">
    <property type="component" value="Unassembled WGS sequence"/>
</dbReference>
<evidence type="ECO:0008006" key="5">
    <source>
        <dbReference type="Google" id="ProtNLM"/>
    </source>
</evidence>
<dbReference type="InterPro" id="IPR018511">
    <property type="entry name" value="Hemolysin-typ_Ca-bd_CS"/>
</dbReference>
<dbReference type="Gene3D" id="2.150.10.10">
    <property type="entry name" value="Serralysin-like metalloprotease, C-terminal"/>
    <property type="match status" value="1"/>
</dbReference>
<dbReference type="InterPro" id="IPR011049">
    <property type="entry name" value="Serralysin-like_metalloprot_C"/>
</dbReference>